<accession>A0A1J7JI30</accession>
<proteinExistence type="predicted"/>
<feature type="compositionally biased region" description="Polar residues" evidence="1">
    <location>
        <begin position="233"/>
        <end position="242"/>
    </location>
</feature>
<feature type="compositionally biased region" description="Polar residues" evidence="1">
    <location>
        <begin position="29"/>
        <end position="38"/>
    </location>
</feature>
<evidence type="ECO:0000313" key="3">
    <source>
        <dbReference type="Proteomes" id="UP000182658"/>
    </source>
</evidence>
<dbReference type="AlphaFoldDB" id="A0A1J7JI30"/>
<sequence>MGAGFSSITPSSTDNPPLNPASPSAPPQEQDSMTTNTYDKVVYLSRIRFSDDEEENSRPKKLRKLHAGTFPSSSEGRTSSCHGDDEEEEGDAPQQDTPPLSAPAGLVPPSYPFTFTVSLPGADYSALAFEQRMQSHMPWPNIGELTLDCDDEESCVDDTSSEEQEYSPIPHLEHRDSLSLHRERLGQAGEGLSVNLPLDSGDEAVNERYAAILVPTHEGSGIHDQKKVRFTYTSPEGSIDDTSSSSSSSTNRLANQSIPLIRMAAATDPFGPLHSAPSSPTTSLIPFPPFDPAHGCVPHVLFGGTTRFAGGLGSVHHLPSITLTPATPRPALSPEARHSERWPGYRRFPNTGIDTRLLFVREADRDLKSQRERMLAGVRDRWAVVRRRRQRLADALRARVGGLEAWRRAHRDTPAWRDWAWSGP</sequence>
<dbReference type="OrthoDB" id="10620822at2759"/>
<gene>
    <name evidence="2" type="ORF">CONLIGDRAFT_640171</name>
</gene>
<feature type="region of interest" description="Disordered" evidence="1">
    <location>
        <begin position="1"/>
        <end position="106"/>
    </location>
</feature>
<feature type="compositionally biased region" description="Polar residues" evidence="1">
    <location>
        <begin position="70"/>
        <end position="81"/>
    </location>
</feature>
<evidence type="ECO:0000313" key="2">
    <source>
        <dbReference type="EMBL" id="OIW33009.1"/>
    </source>
</evidence>
<organism evidence="2 3">
    <name type="scientific">Coniochaeta ligniaria NRRL 30616</name>
    <dbReference type="NCBI Taxonomy" id="1408157"/>
    <lineage>
        <taxon>Eukaryota</taxon>
        <taxon>Fungi</taxon>
        <taxon>Dikarya</taxon>
        <taxon>Ascomycota</taxon>
        <taxon>Pezizomycotina</taxon>
        <taxon>Sordariomycetes</taxon>
        <taxon>Sordariomycetidae</taxon>
        <taxon>Coniochaetales</taxon>
        <taxon>Coniochaetaceae</taxon>
        <taxon>Coniochaeta</taxon>
    </lineage>
</organism>
<dbReference type="EMBL" id="KV875094">
    <property type="protein sequence ID" value="OIW33009.1"/>
    <property type="molecule type" value="Genomic_DNA"/>
</dbReference>
<evidence type="ECO:0000256" key="1">
    <source>
        <dbReference type="SAM" id="MobiDB-lite"/>
    </source>
</evidence>
<keyword evidence="3" id="KW-1185">Reference proteome</keyword>
<dbReference type="Proteomes" id="UP000182658">
    <property type="component" value="Unassembled WGS sequence"/>
</dbReference>
<feature type="region of interest" description="Disordered" evidence="1">
    <location>
        <begin position="321"/>
        <end position="344"/>
    </location>
</feature>
<protein>
    <submittedName>
        <fullName evidence="2">Uncharacterized protein</fullName>
    </submittedName>
</protein>
<reference evidence="2 3" key="1">
    <citation type="submission" date="2016-10" db="EMBL/GenBank/DDBJ databases">
        <title>Draft genome sequence of Coniochaeta ligniaria NRRL30616, a lignocellulolytic fungus for bioabatement of inhibitors in plant biomass hydrolysates.</title>
        <authorList>
            <consortium name="DOE Joint Genome Institute"/>
            <person name="Jimenez D.J."/>
            <person name="Hector R.E."/>
            <person name="Riley R."/>
            <person name="Sun H."/>
            <person name="Grigoriev I.V."/>
            <person name="Van Elsas J.D."/>
            <person name="Nichols N.N."/>
        </authorList>
    </citation>
    <scope>NUCLEOTIDE SEQUENCE [LARGE SCALE GENOMIC DNA]</scope>
    <source>
        <strain evidence="2 3">NRRL 30616</strain>
    </source>
</reference>
<feature type="region of interest" description="Disordered" evidence="1">
    <location>
        <begin position="233"/>
        <end position="252"/>
    </location>
</feature>
<name>A0A1J7JI30_9PEZI</name>
<feature type="compositionally biased region" description="Pro residues" evidence="1">
    <location>
        <begin position="17"/>
        <end position="26"/>
    </location>
</feature>
<dbReference type="InParanoid" id="A0A1J7JI30"/>
<feature type="compositionally biased region" description="Polar residues" evidence="1">
    <location>
        <begin position="1"/>
        <end position="14"/>
    </location>
</feature>